<dbReference type="EMBL" id="FM162591">
    <property type="protein sequence ID" value="CAQ85733.1"/>
    <property type="molecule type" value="Genomic_DNA"/>
</dbReference>
<feature type="transmembrane region" description="Helical" evidence="1">
    <location>
        <begin position="12"/>
        <end position="38"/>
    </location>
</feature>
<reference evidence="2 3" key="1">
    <citation type="journal article" date="2009" name="BMC Genomics">
        <title>Comparative genomics of the emerging human pathogen Photorhabdus asymbiotica with the insect pathogen Photorhabdus luminescens.</title>
        <authorList>
            <person name="Wilkinson P."/>
            <person name="Waterfield N.R."/>
            <person name="Crossman L."/>
            <person name="Corton C."/>
            <person name="Sanchez-Contreras M."/>
            <person name="Vlisidou I."/>
            <person name="Barron A."/>
            <person name="Bignell A."/>
            <person name="Clark L."/>
            <person name="Ormond D."/>
            <person name="Mayho M."/>
            <person name="Bason N."/>
            <person name="Smith F."/>
            <person name="Simmonds M."/>
            <person name="Churcher C."/>
            <person name="Harris D."/>
            <person name="Thompson N.R."/>
            <person name="Quail M."/>
            <person name="Parkhill J."/>
            <person name="ffrench-Constant R.H."/>
        </authorList>
    </citation>
    <scope>NUCLEOTIDE SEQUENCE [LARGE SCALE GENOMIC DNA]</scope>
    <source>
        <strain evidence="3">ATCC 43949 / 3105-77</strain>
    </source>
</reference>
<gene>
    <name evidence="2" type="ordered locus">PAU_03645</name>
</gene>
<evidence type="ECO:0000313" key="2">
    <source>
        <dbReference type="EMBL" id="CAQ85733.1"/>
    </source>
</evidence>
<keyword evidence="1" id="KW-0812">Transmembrane</keyword>
<keyword evidence="1" id="KW-0472">Membrane</keyword>
<evidence type="ECO:0000313" key="3">
    <source>
        <dbReference type="Proteomes" id="UP000002747"/>
    </source>
</evidence>
<dbReference type="AlphaFoldDB" id="C7BL58"/>
<organism evidence="2 3">
    <name type="scientific">Photorhabdus asymbiotica subsp. asymbiotica (strain ATCC 43949 / 3105-77)</name>
    <name type="common">Xenorhabdus luminescens (strain 2)</name>
    <dbReference type="NCBI Taxonomy" id="553480"/>
    <lineage>
        <taxon>Bacteria</taxon>
        <taxon>Pseudomonadati</taxon>
        <taxon>Pseudomonadota</taxon>
        <taxon>Gammaproteobacteria</taxon>
        <taxon>Enterobacterales</taxon>
        <taxon>Morganellaceae</taxon>
        <taxon>Photorhabdus</taxon>
    </lineage>
</organism>
<name>C7BL58_PHOAA</name>
<proteinExistence type="predicted"/>
<protein>
    <submittedName>
        <fullName evidence="2">Uncharacterized protein</fullName>
    </submittedName>
</protein>
<evidence type="ECO:0000256" key="1">
    <source>
        <dbReference type="SAM" id="Phobius"/>
    </source>
</evidence>
<keyword evidence="1" id="KW-1133">Transmembrane helix</keyword>
<accession>C7BL58</accession>
<dbReference type="KEGG" id="pay:PAU_03645"/>
<dbReference type="Proteomes" id="UP000002747">
    <property type="component" value="Chromosome"/>
</dbReference>
<sequence length="58" mass="6975">MYFCLFIRIKYYLFVAINIVKKNFMLILATIMIIYSYLDCAKRPAKMKSQNNIWEAIT</sequence>